<dbReference type="SUPFAM" id="SSF88659">
    <property type="entry name" value="Sigma3 and sigma4 domains of RNA polymerase sigma factors"/>
    <property type="match status" value="1"/>
</dbReference>
<evidence type="ECO:0000313" key="10">
    <source>
        <dbReference type="Proteomes" id="UP000316639"/>
    </source>
</evidence>
<feature type="domain" description="RNA polymerase sigma factor 70 region 4 type 2" evidence="7">
    <location>
        <begin position="232"/>
        <end position="282"/>
    </location>
</feature>
<organism evidence="9 10">
    <name type="scientific">Lentzea tibetensis</name>
    <dbReference type="NCBI Taxonomy" id="2591470"/>
    <lineage>
        <taxon>Bacteria</taxon>
        <taxon>Bacillati</taxon>
        <taxon>Actinomycetota</taxon>
        <taxon>Actinomycetes</taxon>
        <taxon>Pseudonocardiales</taxon>
        <taxon>Pseudonocardiaceae</taxon>
        <taxon>Lentzea</taxon>
    </lineage>
</organism>
<evidence type="ECO:0000313" key="9">
    <source>
        <dbReference type="EMBL" id="TWP53696.1"/>
    </source>
</evidence>
<dbReference type="Proteomes" id="UP000316639">
    <property type="component" value="Unassembled WGS sequence"/>
</dbReference>
<dbReference type="NCBIfam" id="TIGR02937">
    <property type="entry name" value="sigma70-ECF"/>
    <property type="match status" value="1"/>
</dbReference>
<keyword evidence="4" id="KW-0804">Transcription</keyword>
<evidence type="ECO:0000256" key="5">
    <source>
        <dbReference type="SAM" id="MobiDB-lite"/>
    </source>
</evidence>
<dbReference type="EMBL" id="VOBR01000002">
    <property type="protein sequence ID" value="TWP53696.1"/>
    <property type="molecule type" value="Genomic_DNA"/>
</dbReference>
<dbReference type="InterPro" id="IPR007627">
    <property type="entry name" value="RNA_pol_sigma70_r2"/>
</dbReference>
<evidence type="ECO:0000256" key="1">
    <source>
        <dbReference type="ARBA" id="ARBA00010641"/>
    </source>
</evidence>
<dbReference type="InterPro" id="IPR036388">
    <property type="entry name" value="WH-like_DNA-bd_sf"/>
</dbReference>
<dbReference type="GO" id="GO:0006352">
    <property type="term" value="P:DNA-templated transcription initiation"/>
    <property type="evidence" value="ECO:0007669"/>
    <property type="project" value="InterPro"/>
</dbReference>
<dbReference type="InterPro" id="IPR014284">
    <property type="entry name" value="RNA_pol_sigma-70_dom"/>
</dbReference>
<dbReference type="InterPro" id="IPR013249">
    <property type="entry name" value="RNA_pol_sigma70_r4_t2"/>
</dbReference>
<keyword evidence="2" id="KW-0805">Transcription regulation</keyword>
<keyword evidence="10" id="KW-1185">Reference proteome</keyword>
<comment type="caution">
    <text evidence="9">The sequence shown here is derived from an EMBL/GenBank/DDBJ whole genome shotgun (WGS) entry which is preliminary data.</text>
</comment>
<feature type="region of interest" description="Disordered" evidence="5">
    <location>
        <begin position="30"/>
        <end position="87"/>
    </location>
</feature>
<dbReference type="SUPFAM" id="SSF88946">
    <property type="entry name" value="Sigma2 domain of RNA polymerase sigma factors"/>
    <property type="match status" value="1"/>
</dbReference>
<dbReference type="Gene3D" id="1.10.10.10">
    <property type="entry name" value="Winged helix-like DNA-binding domain superfamily/Winged helix DNA-binding domain"/>
    <property type="match status" value="1"/>
</dbReference>
<name>A0A563F134_9PSEU</name>
<dbReference type="Pfam" id="PF20239">
    <property type="entry name" value="DUF6596"/>
    <property type="match status" value="1"/>
</dbReference>
<protein>
    <submittedName>
        <fullName evidence="9">Sigma-70 family RNA polymerase sigma factor</fullName>
    </submittedName>
</protein>
<evidence type="ECO:0000259" key="6">
    <source>
        <dbReference type="Pfam" id="PF04542"/>
    </source>
</evidence>
<dbReference type="InterPro" id="IPR046531">
    <property type="entry name" value="DUF6596"/>
</dbReference>
<dbReference type="AlphaFoldDB" id="A0A563F134"/>
<dbReference type="InterPro" id="IPR013324">
    <property type="entry name" value="RNA_pol_sigma_r3/r4-like"/>
</dbReference>
<keyword evidence="3" id="KW-0731">Sigma factor</keyword>
<sequence length="518" mass="55140">MPGGKFFDEVLDHGLHEPAHAVLLGDRVGRGAHGRRAGPRVGDAGADGGGRADRVRVAGRPVADEAGRAGRRPRVHDGRSVRGGQGAPGRVLLHRVLIGGTRAGVGGPDAGGGLRHGRGAADPRSERVRPVNVESLLRSLAPDVLGALMRRYSDFAACEDAVQEALLAAALQWPSEGVPSSPRGWLITVASRRFIEVLRTESARRRRETNVFLMEPPPAPIAGEDDTLQLFLLCCHPSLTPASQVALTLRAVGGLTTAEIARAYLVPETTIAQRISRAKAKIKDVPLNQPGSVSAVLDVLYLIFNEGHTASSGSSLNRVELSDEAIRLTRQVHARAPEGEVAGLLALMLLTDARRPARTNASGALIPLEAQDRSRWDSALIAEGSSLIESVLSTEPPGPYQLQAAIAAVHDEALSAADTDWPQILGLYDVLARLAPGPMVTLNRIVALAMVEGPRAGLAQLATADLDHFRVDAVRAHLLEMSGDREGARAAYRLAAERTLSTPERRYLRSKADRGHSD</sequence>
<evidence type="ECO:0000256" key="2">
    <source>
        <dbReference type="ARBA" id="ARBA00023015"/>
    </source>
</evidence>
<dbReference type="PANTHER" id="PTHR47756:SF2">
    <property type="entry name" value="BLL6612 PROTEIN"/>
    <property type="match status" value="1"/>
</dbReference>
<comment type="similarity">
    <text evidence="1">Belongs to the sigma-70 factor family. ECF subfamily.</text>
</comment>
<dbReference type="Pfam" id="PF08281">
    <property type="entry name" value="Sigma70_r4_2"/>
    <property type="match status" value="1"/>
</dbReference>
<reference evidence="9 10" key="1">
    <citation type="submission" date="2019-07" db="EMBL/GenBank/DDBJ databases">
        <title>Lentzea xizangensis sp. nov., isolated from Qinghai-Tibetan Plateau Soils.</title>
        <authorList>
            <person name="Huang J."/>
        </authorList>
    </citation>
    <scope>NUCLEOTIDE SEQUENCE [LARGE SCALE GENOMIC DNA]</scope>
    <source>
        <strain evidence="9 10">FXJ1.1311</strain>
    </source>
</reference>
<evidence type="ECO:0000259" key="8">
    <source>
        <dbReference type="Pfam" id="PF20239"/>
    </source>
</evidence>
<feature type="domain" description="RNA polymerase sigma-70 region 2" evidence="6">
    <location>
        <begin position="136"/>
        <end position="202"/>
    </location>
</feature>
<accession>A0A563F134</accession>
<feature type="domain" description="DUF6596" evidence="8">
    <location>
        <begin position="294"/>
        <end position="390"/>
    </location>
</feature>
<evidence type="ECO:0000259" key="7">
    <source>
        <dbReference type="Pfam" id="PF08281"/>
    </source>
</evidence>
<proteinExistence type="inferred from homology"/>
<dbReference type="GO" id="GO:0003677">
    <property type="term" value="F:DNA binding"/>
    <property type="evidence" value="ECO:0007669"/>
    <property type="project" value="InterPro"/>
</dbReference>
<dbReference type="Gene3D" id="1.10.1740.10">
    <property type="match status" value="1"/>
</dbReference>
<feature type="compositionally biased region" description="Basic and acidic residues" evidence="5">
    <location>
        <begin position="50"/>
        <end position="68"/>
    </location>
</feature>
<dbReference type="OrthoDB" id="9780299at2"/>
<dbReference type="GO" id="GO:0016987">
    <property type="term" value="F:sigma factor activity"/>
    <property type="evidence" value="ECO:0007669"/>
    <property type="project" value="UniProtKB-KW"/>
</dbReference>
<evidence type="ECO:0000256" key="3">
    <source>
        <dbReference type="ARBA" id="ARBA00023082"/>
    </source>
</evidence>
<dbReference type="PANTHER" id="PTHR47756">
    <property type="entry name" value="BLL6612 PROTEIN-RELATED"/>
    <property type="match status" value="1"/>
</dbReference>
<dbReference type="InterPro" id="IPR013325">
    <property type="entry name" value="RNA_pol_sigma_r2"/>
</dbReference>
<gene>
    <name evidence="9" type="ORF">FKR81_02760</name>
</gene>
<dbReference type="Pfam" id="PF04542">
    <property type="entry name" value="Sigma70_r2"/>
    <property type="match status" value="1"/>
</dbReference>
<feature type="region of interest" description="Disordered" evidence="5">
    <location>
        <begin position="107"/>
        <end position="126"/>
    </location>
</feature>
<evidence type="ECO:0000256" key="4">
    <source>
        <dbReference type="ARBA" id="ARBA00023163"/>
    </source>
</evidence>